<dbReference type="InterPro" id="IPR049453">
    <property type="entry name" value="Memb_transporter_dom"/>
</dbReference>
<dbReference type="AlphaFoldDB" id="A0A2U8WPN8"/>
<dbReference type="EMBL" id="CP029553">
    <property type="protein sequence ID" value="AWN47420.1"/>
    <property type="molecule type" value="Genomic_DNA"/>
</dbReference>
<evidence type="ECO:0000256" key="5">
    <source>
        <dbReference type="ARBA" id="ARBA00023136"/>
    </source>
</evidence>
<keyword evidence="4 7" id="KW-1133">Transmembrane helix</keyword>
<proteinExistence type="inferred from homology"/>
<accession>A0A2U8WPN8</accession>
<evidence type="ECO:0000313" key="9">
    <source>
        <dbReference type="EMBL" id="AWN47420.1"/>
    </source>
</evidence>
<dbReference type="KEGG" id="mtea:DK419_14755"/>
<dbReference type="OrthoDB" id="7254882at2"/>
<feature type="domain" description="Integral membrane bound transporter" evidence="8">
    <location>
        <begin position="47"/>
        <end position="170"/>
    </location>
</feature>
<comment type="similarity">
    <text evidence="6">Belongs to the YccS/YhfK family.</text>
</comment>
<feature type="transmembrane region" description="Helical" evidence="7">
    <location>
        <begin position="135"/>
        <end position="156"/>
    </location>
</feature>
<evidence type="ECO:0000256" key="6">
    <source>
        <dbReference type="ARBA" id="ARBA00043993"/>
    </source>
</evidence>
<evidence type="ECO:0000256" key="2">
    <source>
        <dbReference type="ARBA" id="ARBA00022475"/>
    </source>
</evidence>
<evidence type="ECO:0000256" key="3">
    <source>
        <dbReference type="ARBA" id="ARBA00022692"/>
    </source>
</evidence>
<feature type="transmembrane region" description="Helical" evidence="7">
    <location>
        <begin position="162"/>
        <end position="179"/>
    </location>
</feature>
<sequence>MASFPDSLRRFADSLRRFPDTLRRAFDRQRPRLTQGLRMTTASLATFLLAESLALPQAYWAVITALIVTQSSVGGSLKAALDRFLGSVLGACYGGAVAFAIPHHGGASTFAALFVAVAPLTVAATVSAGFRIAPITAIIVLLSTTGSTLGPLAFALDRIFEIGLGCVIGLGVSLMVAPARAARAVTGQGAGLARLLAAQLDALARLDVEEAPEARALPPAVRRSLARLETLAGEAARERRSRLSAAPDPDPLLRTLMRLRHDLVLLRRAIAEADADVLRVHLAEAWGDAARAAAGRLRVLADALANGGRPAGDDAALVAAIAGYRDAIDGMRRRQVTRTLSTDGVGRIFWLAFSLEQLRRNLDDLAARAADFSKSEA</sequence>
<evidence type="ECO:0000256" key="7">
    <source>
        <dbReference type="SAM" id="Phobius"/>
    </source>
</evidence>
<dbReference type="PANTHER" id="PTHR30509:SF9">
    <property type="entry name" value="MULTIDRUG RESISTANCE PROTEIN MDTO"/>
    <property type="match status" value="1"/>
</dbReference>
<dbReference type="Proteomes" id="UP000245444">
    <property type="component" value="Chromosome"/>
</dbReference>
<gene>
    <name evidence="9" type="ORF">DK419_14755</name>
</gene>
<keyword evidence="3 7" id="KW-0812">Transmembrane</keyword>
<feature type="transmembrane region" description="Helical" evidence="7">
    <location>
        <begin position="58"/>
        <end position="77"/>
    </location>
</feature>
<feature type="transmembrane region" description="Helical" evidence="7">
    <location>
        <begin position="107"/>
        <end position="128"/>
    </location>
</feature>
<evidence type="ECO:0000259" key="8">
    <source>
        <dbReference type="Pfam" id="PF13515"/>
    </source>
</evidence>
<evidence type="ECO:0000256" key="1">
    <source>
        <dbReference type="ARBA" id="ARBA00004651"/>
    </source>
</evidence>
<name>A0A2U8WPN8_9HYPH</name>
<keyword evidence="5 7" id="KW-0472">Membrane</keyword>
<protein>
    <submittedName>
        <fullName evidence="9">FUSC family protein</fullName>
    </submittedName>
</protein>
<dbReference type="PANTHER" id="PTHR30509">
    <property type="entry name" value="P-HYDROXYBENZOIC ACID EFFLUX PUMP SUBUNIT-RELATED"/>
    <property type="match status" value="1"/>
</dbReference>
<comment type="subcellular location">
    <subcellularLocation>
        <location evidence="1">Cell membrane</location>
        <topology evidence="1">Multi-pass membrane protein</topology>
    </subcellularLocation>
</comment>
<evidence type="ECO:0000256" key="4">
    <source>
        <dbReference type="ARBA" id="ARBA00022989"/>
    </source>
</evidence>
<feature type="transmembrane region" description="Helical" evidence="7">
    <location>
        <begin position="84"/>
        <end position="101"/>
    </location>
</feature>
<reference evidence="9 10" key="1">
    <citation type="submission" date="2018-05" db="EMBL/GenBank/DDBJ databases">
        <title>Complete Genome Sequence of Methylobacterium sp. 17Sr1-28.</title>
        <authorList>
            <person name="Srinivasan S."/>
        </authorList>
    </citation>
    <scope>NUCLEOTIDE SEQUENCE [LARGE SCALE GENOMIC DNA]</scope>
    <source>
        <strain evidence="9 10">17Sr1-28</strain>
    </source>
</reference>
<keyword evidence="10" id="KW-1185">Reference proteome</keyword>
<dbReference type="GO" id="GO:0005886">
    <property type="term" value="C:plasma membrane"/>
    <property type="evidence" value="ECO:0007669"/>
    <property type="project" value="UniProtKB-SubCell"/>
</dbReference>
<dbReference type="RefSeq" id="WP_109959747.1">
    <property type="nucleotide sequence ID" value="NZ_CP029553.1"/>
</dbReference>
<organism evidence="9 10">
    <name type="scientific">Methylobacterium terrae</name>
    <dbReference type="NCBI Taxonomy" id="2202827"/>
    <lineage>
        <taxon>Bacteria</taxon>
        <taxon>Pseudomonadati</taxon>
        <taxon>Pseudomonadota</taxon>
        <taxon>Alphaproteobacteria</taxon>
        <taxon>Hyphomicrobiales</taxon>
        <taxon>Methylobacteriaceae</taxon>
        <taxon>Methylobacterium</taxon>
    </lineage>
</organism>
<dbReference type="Pfam" id="PF13515">
    <property type="entry name" value="FUSC_2"/>
    <property type="match status" value="1"/>
</dbReference>
<evidence type="ECO:0000313" key="10">
    <source>
        <dbReference type="Proteomes" id="UP000245444"/>
    </source>
</evidence>
<keyword evidence="2" id="KW-1003">Cell membrane</keyword>